<dbReference type="InterPro" id="IPR043502">
    <property type="entry name" value="DNA/RNA_pol_sf"/>
</dbReference>
<feature type="region of interest" description="Disordered" evidence="1">
    <location>
        <begin position="1"/>
        <end position="43"/>
    </location>
</feature>
<dbReference type="AlphaFoldDB" id="A0AAD2CSI9"/>
<protein>
    <submittedName>
        <fullName evidence="2">Uncharacterized protein</fullName>
    </submittedName>
</protein>
<comment type="caution">
    <text evidence="2">The sequence shown here is derived from an EMBL/GenBank/DDBJ whole genome shotgun (WGS) entry which is preliminary data.</text>
</comment>
<gene>
    <name evidence="2" type="ORF">CYCCA115_LOCUS9252</name>
</gene>
<dbReference type="EMBL" id="CAKOGP040001335">
    <property type="protein sequence ID" value="CAJ1945108.1"/>
    <property type="molecule type" value="Genomic_DNA"/>
</dbReference>
<feature type="compositionally biased region" description="Basic and acidic residues" evidence="1">
    <location>
        <begin position="30"/>
        <end position="43"/>
    </location>
</feature>
<evidence type="ECO:0000313" key="3">
    <source>
        <dbReference type="Proteomes" id="UP001295423"/>
    </source>
</evidence>
<reference evidence="2" key="1">
    <citation type="submission" date="2023-08" db="EMBL/GenBank/DDBJ databases">
        <authorList>
            <person name="Audoor S."/>
            <person name="Bilcke G."/>
        </authorList>
    </citation>
    <scope>NUCLEOTIDE SEQUENCE</scope>
</reference>
<dbReference type="Proteomes" id="UP001295423">
    <property type="component" value="Unassembled WGS sequence"/>
</dbReference>
<proteinExistence type="predicted"/>
<name>A0AAD2CSI9_9STRA</name>
<dbReference type="Gene3D" id="1.10.150.20">
    <property type="entry name" value="5' to 3' exonuclease, C-terminal subdomain"/>
    <property type="match status" value="1"/>
</dbReference>
<evidence type="ECO:0000313" key="2">
    <source>
        <dbReference type="EMBL" id="CAJ1945108.1"/>
    </source>
</evidence>
<keyword evidence="3" id="KW-1185">Reference proteome</keyword>
<accession>A0AAD2CSI9</accession>
<dbReference type="SUPFAM" id="SSF56672">
    <property type="entry name" value="DNA/RNA polymerases"/>
    <property type="match status" value="1"/>
</dbReference>
<evidence type="ECO:0000256" key="1">
    <source>
        <dbReference type="SAM" id="MobiDB-lite"/>
    </source>
</evidence>
<sequence length="199" mass="22228">MAQTSNLRASPRLGKRKPEDPPSATTTVKSPKDKVAKTETSEEAKTEIKLDGFNINFALIKAEEVKSFRELKDHPVGTLQGIGPKYAGELEKLGLKTIQQMADYKFYHLAKCIKTLAQTEETGNRLESSKMNLESGLIKEFEPYALKDLLEQPIHALQGLSPAADKTFDALGVKTIEQFADFKYFHWAEAIVTAAKWEL</sequence>
<organism evidence="2 3">
    <name type="scientific">Cylindrotheca closterium</name>
    <dbReference type="NCBI Taxonomy" id="2856"/>
    <lineage>
        <taxon>Eukaryota</taxon>
        <taxon>Sar</taxon>
        <taxon>Stramenopiles</taxon>
        <taxon>Ochrophyta</taxon>
        <taxon>Bacillariophyta</taxon>
        <taxon>Bacillariophyceae</taxon>
        <taxon>Bacillariophycidae</taxon>
        <taxon>Bacillariales</taxon>
        <taxon>Bacillariaceae</taxon>
        <taxon>Cylindrotheca</taxon>
    </lineage>
</organism>